<evidence type="ECO:0000259" key="2">
    <source>
        <dbReference type="Pfam" id="PF10373"/>
    </source>
</evidence>
<dbReference type="EMBL" id="JADGJQ010000062">
    <property type="protein sequence ID" value="KAJ3174664.1"/>
    <property type="molecule type" value="Genomic_DNA"/>
</dbReference>
<feature type="region of interest" description="Disordered" evidence="1">
    <location>
        <begin position="690"/>
        <end position="743"/>
    </location>
</feature>
<feature type="domain" description="Telomerase activating protein Est1-like N-terminal" evidence="3">
    <location>
        <begin position="67"/>
        <end position="196"/>
    </location>
</feature>
<dbReference type="Pfam" id="PF10373">
    <property type="entry name" value="EST1_DNA_bind"/>
    <property type="match status" value="1"/>
</dbReference>
<proteinExistence type="predicted"/>
<feature type="compositionally biased region" description="Basic and acidic residues" evidence="1">
    <location>
        <begin position="690"/>
        <end position="699"/>
    </location>
</feature>
<dbReference type="InterPro" id="IPR018834">
    <property type="entry name" value="DNA/RNA-bd_Est1-type"/>
</dbReference>
<dbReference type="PANTHER" id="PTHR15696">
    <property type="entry name" value="SMG-7 SUPPRESSOR WITH MORPHOLOGICAL EFFECT ON GENITALIA PROTEIN 7"/>
    <property type="match status" value="1"/>
</dbReference>
<gene>
    <name evidence="4" type="ORF">HDU87_007036</name>
</gene>
<dbReference type="InterPro" id="IPR011990">
    <property type="entry name" value="TPR-like_helical_dom_sf"/>
</dbReference>
<feature type="region of interest" description="Disordered" evidence="1">
    <location>
        <begin position="558"/>
        <end position="594"/>
    </location>
</feature>
<sequence length="854" mass="92438">MEKSTWAGISIAELEKKLRYLLKRPASDGVFSEDVLQARVELRDALAVQILQNSDAVAAASGKEEDLEGNLWKVAHYKIIEEFRKAEKGVYSRAKRAGQAADRNELRLLTAHFRRFLSEATAFYARFICRLHRTFNLRGEAIATIIKQLSFAVGIDAEDESIVVATPVSDAAASRALKACHRSLIYLGDLARYREHHADRKATNWSAAVMFYNMAIRLIPENGNPYNQLAVIASHLGDELRAMECYTRSLAAERPFATASENLQILFEKVNKRSAGSALDLSLDDSSALQERFIVLGSKAIGKSPSFSEFLAVSEEWRASFARFIERDALDGTLTLKFFVIGLAMHHLSRNVEDLEWRGAIHEFLYSIVRIVFGTVATNLGKSSQRDQQGLLPTVMVMLAWLVMESRENPDAIMDDISLCEGVARLLNSLALGAGLDIPKTLDCRTTSEEADLAGFLPMRAYSAWLKSENNTAPTAGLVDENEGELLDDQHRTRRIVICGFMLADAKILSVIQERMRPPVFRAISKSGKTWSVSPTATKPQSGTTTISVDLQSYATPSTTMNASDDLEESENVAPGLKRSASGQPKVHWSATPTTTSVPTAATAAIGTAVPLPSIGGVDEDSFGRKIVLPSAGLGVFPFTQRKISAPIPVPRQSDDNFRTNSPDVTNMFGTSSDAVNTMSFLGLGSPDVRELARSRDPRAGISQASSTHRAPQLGNASSASPARLGDMRNTPGLTPLTAPLPPDPLSPLSKAPVSWNSESAFPAAAGAGRPAFAPTWLSNDTMVASAAANWTSSTSMVNNNLSGANMGIAAAQPLSWLSPGGYGTTAHSLAPPEEKDRMSAYSTTTQHHPSLWG</sequence>
<evidence type="ECO:0008006" key="6">
    <source>
        <dbReference type="Google" id="ProtNLM"/>
    </source>
</evidence>
<dbReference type="Proteomes" id="UP001212152">
    <property type="component" value="Unassembled WGS sequence"/>
</dbReference>
<dbReference type="Gene3D" id="1.25.40.10">
    <property type="entry name" value="Tetratricopeptide repeat domain"/>
    <property type="match status" value="1"/>
</dbReference>
<accession>A0AAD5XNL8</accession>
<name>A0AAD5XNL8_9FUNG</name>
<reference evidence="4" key="1">
    <citation type="submission" date="2020-05" db="EMBL/GenBank/DDBJ databases">
        <title>Phylogenomic resolution of chytrid fungi.</title>
        <authorList>
            <person name="Stajich J.E."/>
            <person name="Amses K."/>
            <person name="Simmons R."/>
            <person name="Seto K."/>
            <person name="Myers J."/>
            <person name="Bonds A."/>
            <person name="Quandt C.A."/>
            <person name="Barry K."/>
            <person name="Liu P."/>
            <person name="Grigoriev I."/>
            <person name="Longcore J.E."/>
            <person name="James T.Y."/>
        </authorList>
    </citation>
    <scope>NUCLEOTIDE SEQUENCE</scope>
    <source>
        <strain evidence="4">JEL0379</strain>
    </source>
</reference>
<dbReference type="GO" id="GO:0042162">
    <property type="term" value="F:telomeric DNA binding"/>
    <property type="evidence" value="ECO:0007669"/>
    <property type="project" value="TreeGrafter"/>
</dbReference>
<feature type="compositionally biased region" description="Polar residues" evidence="1">
    <location>
        <begin position="703"/>
        <end position="721"/>
    </location>
</feature>
<dbReference type="AlphaFoldDB" id="A0AAD5XNL8"/>
<feature type="domain" description="DNA/RNA-binding" evidence="2">
    <location>
        <begin position="208"/>
        <end position="460"/>
    </location>
</feature>
<dbReference type="InterPro" id="IPR045153">
    <property type="entry name" value="Est1/Ebs1-like"/>
</dbReference>
<evidence type="ECO:0000313" key="4">
    <source>
        <dbReference type="EMBL" id="KAJ3174664.1"/>
    </source>
</evidence>
<evidence type="ECO:0000313" key="5">
    <source>
        <dbReference type="Proteomes" id="UP001212152"/>
    </source>
</evidence>
<evidence type="ECO:0000256" key="1">
    <source>
        <dbReference type="SAM" id="MobiDB-lite"/>
    </source>
</evidence>
<dbReference type="GO" id="GO:0000184">
    <property type="term" value="P:nuclear-transcribed mRNA catabolic process, nonsense-mediated decay"/>
    <property type="evidence" value="ECO:0007669"/>
    <property type="project" value="TreeGrafter"/>
</dbReference>
<dbReference type="SUPFAM" id="SSF48452">
    <property type="entry name" value="TPR-like"/>
    <property type="match status" value="1"/>
</dbReference>
<evidence type="ECO:0000259" key="3">
    <source>
        <dbReference type="Pfam" id="PF10374"/>
    </source>
</evidence>
<dbReference type="Pfam" id="PF10374">
    <property type="entry name" value="EST1"/>
    <property type="match status" value="1"/>
</dbReference>
<dbReference type="InterPro" id="IPR019458">
    <property type="entry name" value="Est1-like_N"/>
</dbReference>
<organism evidence="4 5">
    <name type="scientific">Geranomyces variabilis</name>
    <dbReference type="NCBI Taxonomy" id="109894"/>
    <lineage>
        <taxon>Eukaryota</taxon>
        <taxon>Fungi</taxon>
        <taxon>Fungi incertae sedis</taxon>
        <taxon>Chytridiomycota</taxon>
        <taxon>Chytridiomycota incertae sedis</taxon>
        <taxon>Chytridiomycetes</taxon>
        <taxon>Spizellomycetales</taxon>
        <taxon>Powellomycetaceae</taxon>
        <taxon>Geranomyces</taxon>
    </lineage>
</organism>
<dbReference type="PANTHER" id="PTHR15696:SF0">
    <property type="entry name" value="TELOMERASE-BINDING PROTEIN EST1A"/>
    <property type="match status" value="1"/>
</dbReference>
<dbReference type="GO" id="GO:0070034">
    <property type="term" value="F:telomerase RNA binding"/>
    <property type="evidence" value="ECO:0007669"/>
    <property type="project" value="TreeGrafter"/>
</dbReference>
<comment type="caution">
    <text evidence="4">The sequence shown here is derived from an EMBL/GenBank/DDBJ whole genome shotgun (WGS) entry which is preliminary data.</text>
</comment>
<protein>
    <recommendedName>
        <fullName evidence="6">Telomerase activating protein Est1</fullName>
    </recommendedName>
</protein>
<keyword evidence="5" id="KW-1185">Reference proteome</keyword>
<dbReference type="GO" id="GO:0005697">
    <property type="term" value="C:telomerase holoenzyme complex"/>
    <property type="evidence" value="ECO:0007669"/>
    <property type="project" value="TreeGrafter"/>
</dbReference>